<feature type="transmembrane region" description="Helical" evidence="10">
    <location>
        <begin position="124"/>
        <end position="145"/>
    </location>
</feature>
<keyword evidence="12" id="KW-1185">Reference proteome</keyword>
<feature type="transmembrane region" description="Helical" evidence="10">
    <location>
        <begin position="42"/>
        <end position="59"/>
    </location>
</feature>
<feature type="transmembrane region" description="Helical" evidence="10">
    <location>
        <begin position="12"/>
        <end position="30"/>
    </location>
</feature>
<dbReference type="RefSeq" id="WP_110450364.1">
    <property type="nucleotide sequence ID" value="NZ_CP029479.1"/>
</dbReference>
<dbReference type="KEGG" id="phb:HYN04_08480"/>
<feature type="transmembrane region" description="Helical" evidence="10">
    <location>
        <begin position="185"/>
        <end position="207"/>
    </location>
</feature>
<dbReference type="GO" id="GO:0009425">
    <property type="term" value="C:bacterial-type flagellum basal body"/>
    <property type="evidence" value="ECO:0007669"/>
    <property type="project" value="UniProtKB-SubCell"/>
</dbReference>
<dbReference type="NCBIfam" id="TIGR01400">
    <property type="entry name" value="fliR"/>
    <property type="match status" value="1"/>
</dbReference>
<evidence type="ECO:0000256" key="6">
    <source>
        <dbReference type="ARBA" id="ARBA00022989"/>
    </source>
</evidence>
<dbReference type="InterPro" id="IPR006303">
    <property type="entry name" value="FliR"/>
</dbReference>
<dbReference type="Pfam" id="PF01311">
    <property type="entry name" value="Bac_export_1"/>
    <property type="match status" value="1"/>
</dbReference>
<proteinExistence type="inferred from homology"/>
<keyword evidence="5 10" id="KW-0812">Transmembrane</keyword>
<sequence>MEPYASVQQVYAGAMVFTRLAAMIMTMPAIGDQAVPVRIRLAFALLLTLVLAPVVLPVLPPVPADLGTMTLHVVREIFIGLMIGAVLRLFMASLSVAGEIISIQSTLSFAQTSAPGVVEPSTTVGTFIGLVGLILIFSTNLHHLFLGAMVNSYKIFPFGSAASVADSGQLAIRTLSDAFRMGVQLSAPVLVLALVFNVAVGLAARIMPQFQVFFVASPLMVLLSLAILALSLGLIGMVWLNGYGGLLGSFAGVGGG</sequence>
<evidence type="ECO:0000256" key="9">
    <source>
        <dbReference type="NCBIfam" id="TIGR01400"/>
    </source>
</evidence>
<evidence type="ECO:0000256" key="2">
    <source>
        <dbReference type="ARBA" id="ARBA00009772"/>
    </source>
</evidence>
<evidence type="ECO:0000256" key="4">
    <source>
        <dbReference type="ARBA" id="ARBA00022475"/>
    </source>
</evidence>
<keyword evidence="11" id="KW-0969">Cilium</keyword>
<dbReference type="InterPro" id="IPR002010">
    <property type="entry name" value="T3SS_IM_R"/>
</dbReference>
<dbReference type="GO" id="GO:0005886">
    <property type="term" value="C:plasma membrane"/>
    <property type="evidence" value="ECO:0007669"/>
    <property type="project" value="UniProtKB-SubCell"/>
</dbReference>
<evidence type="ECO:0000256" key="8">
    <source>
        <dbReference type="ARBA" id="ARBA00023143"/>
    </source>
</evidence>
<evidence type="ECO:0000256" key="7">
    <source>
        <dbReference type="ARBA" id="ARBA00023136"/>
    </source>
</evidence>
<feature type="transmembrane region" description="Helical" evidence="10">
    <location>
        <begin position="79"/>
        <end position="103"/>
    </location>
</feature>
<keyword evidence="4 10" id="KW-1003">Cell membrane</keyword>
<feature type="transmembrane region" description="Helical" evidence="10">
    <location>
        <begin position="219"/>
        <end position="240"/>
    </location>
</feature>
<gene>
    <name evidence="11" type="ORF">HYN04_08480</name>
</gene>
<evidence type="ECO:0000256" key="1">
    <source>
        <dbReference type="ARBA" id="ARBA00002578"/>
    </source>
</evidence>
<evidence type="ECO:0000313" key="12">
    <source>
        <dbReference type="Proteomes" id="UP000247763"/>
    </source>
</evidence>
<keyword evidence="6 10" id="KW-1133">Transmembrane helix</keyword>
<evidence type="ECO:0000256" key="5">
    <source>
        <dbReference type="ARBA" id="ARBA00022692"/>
    </source>
</evidence>
<dbReference type="PANTHER" id="PTHR30065:SF8">
    <property type="entry name" value="FLAGELLAR BIOSYNTHETIC PROTEIN FLIR"/>
    <property type="match status" value="1"/>
</dbReference>
<comment type="function">
    <text evidence="1 10">Role in flagellar biosynthesis.</text>
</comment>
<dbReference type="PANTHER" id="PTHR30065">
    <property type="entry name" value="FLAGELLAR BIOSYNTHETIC PROTEIN FLIR"/>
    <property type="match status" value="1"/>
</dbReference>
<evidence type="ECO:0000256" key="3">
    <source>
        <dbReference type="ARBA" id="ARBA00021717"/>
    </source>
</evidence>
<evidence type="ECO:0000256" key="10">
    <source>
        <dbReference type="RuleBase" id="RU362071"/>
    </source>
</evidence>
<keyword evidence="7 10" id="KW-0472">Membrane</keyword>
<keyword evidence="11" id="KW-0282">Flagellum</keyword>
<comment type="similarity">
    <text evidence="2 10">Belongs to the FliR/MopE/SpaR family.</text>
</comment>
<comment type="subcellular location">
    <subcellularLocation>
        <location evidence="10">Cell membrane</location>
        <topology evidence="10">Multi-pass membrane protein</topology>
    </subcellularLocation>
    <subcellularLocation>
        <location evidence="10">Bacterial flagellum basal body</location>
    </subcellularLocation>
</comment>
<dbReference type="PRINTS" id="PR00953">
    <property type="entry name" value="TYPE3IMRPROT"/>
</dbReference>
<dbReference type="EMBL" id="CP029479">
    <property type="protein sequence ID" value="AWM77797.1"/>
    <property type="molecule type" value="Genomic_DNA"/>
</dbReference>
<dbReference type="AlphaFoldDB" id="A0A2Z3HPS8"/>
<dbReference type="OrthoDB" id="9779817at2"/>
<dbReference type="GO" id="GO:0006605">
    <property type="term" value="P:protein targeting"/>
    <property type="evidence" value="ECO:0007669"/>
    <property type="project" value="UniProtKB-UniRule"/>
</dbReference>
<name>A0A2Z3HPS8_9CAUL</name>
<reference evidence="12" key="1">
    <citation type="submission" date="2018-05" db="EMBL/GenBank/DDBJ databases">
        <title>Genome sequencing of Phenylobacterium sp. HYN0004.</title>
        <authorList>
            <person name="Yi H."/>
            <person name="Baek C."/>
        </authorList>
    </citation>
    <scope>NUCLEOTIDE SEQUENCE [LARGE SCALE GENOMIC DNA]</scope>
    <source>
        <strain evidence="12">HYN0004</strain>
    </source>
</reference>
<organism evidence="11 12">
    <name type="scientific">Phenylobacterium parvum</name>
    <dbReference type="NCBI Taxonomy" id="2201350"/>
    <lineage>
        <taxon>Bacteria</taxon>
        <taxon>Pseudomonadati</taxon>
        <taxon>Pseudomonadota</taxon>
        <taxon>Alphaproteobacteria</taxon>
        <taxon>Caulobacterales</taxon>
        <taxon>Caulobacteraceae</taxon>
        <taxon>Phenylobacterium</taxon>
    </lineage>
</organism>
<keyword evidence="11" id="KW-0966">Cell projection</keyword>
<accession>A0A2Z3HPS8</accession>
<dbReference type="Proteomes" id="UP000247763">
    <property type="component" value="Chromosome"/>
</dbReference>
<keyword evidence="8 10" id="KW-0975">Bacterial flagellum</keyword>
<evidence type="ECO:0000313" key="11">
    <source>
        <dbReference type="EMBL" id="AWM77797.1"/>
    </source>
</evidence>
<dbReference type="GO" id="GO:0044780">
    <property type="term" value="P:bacterial-type flagellum assembly"/>
    <property type="evidence" value="ECO:0007669"/>
    <property type="project" value="UniProtKB-UniRule"/>
</dbReference>
<protein>
    <recommendedName>
        <fullName evidence="3 9">Flagellar biosynthetic protein FliR</fullName>
    </recommendedName>
</protein>